<evidence type="ECO:0000256" key="2">
    <source>
        <dbReference type="ARBA" id="ARBA00022771"/>
    </source>
</evidence>
<reference evidence="7 8" key="1">
    <citation type="journal article" date="2022" name="Front. Cell. Infect. Microbiol.">
        <title>The Genomes of Two Strains of Taenia crassiceps the Animal Model for the Study of Human Cysticercosis.</title>
        <authorList>
            <person name="Bobes R.J."/>
            <person name="Estrada K."/>
            <person name="Rios-Valencia D.G."/>
            <person name="Calderon-Gallegos A."/>
            <person name="de la Torre P."/>
            <person name="Carrero J.C."/>
            <person name="Sanchez-Flores A."/>
            <person name="Laclette J.P."/>
        </authorList>
    </citation>
    <scope>NUCLEOTIDE SEQUENCE [LARGE SCALE GENOMIC DNA]</scope>
    <source>
        <strain evidence="7">WFUcys</strain>
    </source>
</reference>
<evidence type="ECO:0000256" key="1">
    <source>
        <dbReference type="ARBA" id="ARBA00022723"/>
    </source>
</evidence>
<gene>
    <name evidence="7" type="ORF">TcWFU_005021</name>
</gene>
<proteinExistence type="predicted"/>
<dbReference type="Pfam" id="PF00096">
    <property type="entry name" value="zf-C2H2"/>
    <property type="match status" value="2"/>
</dbReference>
<organism evidence="7 8">
    <name type="scientific">Taenia crassiceps</name>
    <dbReference type="NCBI Taxonomy" id="6207"/>
    <lineage>
        <taxon>Eukaryota</taxon>
        <taxon>Metazoa</taxon>
        <taxon>Spiralia</taxon>
        <taxon>Lophotrochozoa</taxon>
        <taxon>Platyhelminthes</taxon>
        <taxon>Cestoda</taxon>
        <taxon>Eucestoda</taxon>
        <taxon>Cyclophyllidea</taxon>
        <taxon>Taeniidae</taxon>
        <taxon>Taenia</taxon>
    </lineage>
</organism>
<keyword evidence="2 4" id="KW-0863">Zinc-finger</keyword>
<name>A0ABR4QGY2_9CEST</name>
<evidence type="ECO:0000256" key="5">
    <source>
        <dbReference type="SAM" id="MobiDB-lite"/>
    </source>
</evidence>
<protein>
    <recommendedName>
        <fullName evidence="6">C2H2-type domain-containing protein</fullName>
    </recommendedName>
</protein>
<comment type="caution">
    <text evidence="7">The sequence shown here is derived from an EMBL/GenBank/DDBJ whole genome shotgun (WGS) entry which is preliminary data.</text>
</comment>
<dbReference type="Gene3D" id="3.30.160.60">
    <property type="entry name" value="Classic Zinc Finger"/>
    <property type="match status" value="2"/>
</dbReference>
<dbReference type="PROSITE" id="PS00028">
    <property type="entry name" value="ZINC_FINGER_C2H2_1"/>
    <property type="match status" value="3"/>
</dbReference>
<dbReference type="EMBL" id="JAKROA010000003">
    <property type="protein sequence ID" value="KAL5108904.1"/>
    <property type="molecule type" value="Genomic_DNA"/>
</dbReference>
<feature type="domain" description="C2H2-type" evidence="6">
    <location>
        <begin position="417"/>
        <end position="444"/>
    </location>
</feature>
<accession>A0ABR4QGY2</accession>
<keyword evidence="3" id="KW-0862">Zinc</keyword>
<evidence type="ECO:0000256" key="3">
    <source>
        <dbReference type="ARBA" id="ARBA00022833"/>
    </source>
</evidence>
<dbReference type="PANTHER" id="PTHR23235">
    <property type="entry name" value="KRUEPPEL-LIKE TRANSCRIPTION FACTOR"/>
    <property type="match status" value="1"/>
</dbReference>
<keyword evidence="8" id="KW-1185">Reference proteome</keyword>
<dbReference type="PROSITE" id="PS50157">
    <property type="entry name" value="ZINC_FINGER_C2H2_2"/>
    <property type="match status" value="3"/>
</dbReference>
<feature type="region of interest" description="Disordered" evidence="5">
    <location>
        <begin position="339"/>
        <end position="378"/>
    </location>
</feature>
<evidence type="ECO:0000313" key="8">
    <source>
        <dbReference type="Proteomes" id="UP001651158"/>
    </source>
</evidence>
<feature type="region of interest" description="Disordered" evidence="5">
    <location>
        <begin position="104"/>
        <end position="125"/>
    </location>
</feature>
<feature type="domain" description="C2H2-type" evidence="6">
    <location>
        <begin position="445"/>
        <end position="473"/>
    </location>
</feature>
<dbReference type="SMART" id="SM00355">
    <property type="entry name" value="ZnF_C2H2"/>
    <property type="match status" value="3"/>
</dbReference>
<sequence>MPVPVSANKRTRSAVGACSLQSALRTPHHVPRRCGAVEIACKPPLCWYADVQTDSKYLMQTLFSNSGFNCNTLMSQGLTEVLTNGFNLNDFPFGLLNGKPFKKPESPPILSPETQHSAPSTPTPVSSTGYMQFPFVDKSLQTSVNGTTNNVKEKLLAALREIIPHKSTLNLRMLVTYTVDNAKSDVIVIDETLKRKECESLAPTGNILDLSQKSEDSMKPSSTENNQGSILQKSVAPIIGLVPNTTAPLGIIPPTDSSPPATLNPEAALLMLQTLLNTNSTNLAQFSSFNFSLPMNLTPLQQGEIKSQIFPNEIAPNITITNCENILPNLQFGPKLEASVPATNESGSRSSSPLSNHERSSPLGTFKPLQKSSTQAVSGTFSRRYMHPRRFICNQCRQQFSSLAELNRHTLELHNSFRCNFCKAKFTQRSNLQRHSLKHVGFKPFTCNICQKEYYRKDHLVRHIEVTHPNVDPRVNITTRLTSSECLDFLDNLHVYGNSEGSVEETSVSSQNETLAGSKCSSVKLEETSRLTDEGPSEGHIITLAVGEEGVPEVESPSKSLIGKIEQSQPMET</sequence>
<feature type="compositionally biased region" description="Low complexity" evidence="5">
    <location>
        <begin position="549"/>
        <end position="558"/>
    </location>
</feature>
<evidence type="ECO:0000259" key="6">
    <source>
        <dbReference type="PROSITE" id="PS50157"/>
    </source>
</evidence>
<feature type="domain" description="C2H2-type" evidence="6">
    <location>
        <begin position="391"/>
        <end position="419"/>
    </location>
</feature>
<dbReference type="InterPro" id="IPR013087">
    <property type="entry name" value="Znf_C2H2_type"/>
</dbReference>
<dbReference type="Proteomes" id="UP001651158">
    <property type="component" value="Unassembled WGS sequence"/>
</dbReference>
<dbReference type="SUPFAM" id="SSF57667">
    <property type="entry name" value="beta-beta-alpha zinc fingers"/>
    <property type="match status" value="2"/>
</dbReference>
<evidence type="ECO:0000256" key="4">
    <source>
        <dbReference type="PROSITE-ProRule" id="PRU00042"/>
    </source>
</evidence>
<feature type="region of interest" description="Disordered" evidence="5">
    <location>
        <begin position="207"/>
        <end position="227"/>
    </location>
</feature>
<feature type="region of interest" description="Disordered" evidence="5">
    <location>
        <begin position="549"/>
        <end position="573"/>
    </location>
</feature>
<evidence type="ECO:0000313" key="7">
    <source>
        <dbReference type="EMBL" id="KAL5108904.1"/>
    </source>
</evidence>
<feature type="compositionally biased region" description="Polar residues" evidence="5">
    <location>
        <begin position="341"/>
        <end position="355"/>
    </location>
</feature>
<dbReference type="InterPro" id="IPR036236">
    <property type="entry name" value="Znf_C2H2_sf"/>
</dbReference>
<dbReference type="PANTHER" id="PTHR23235:SF120">
    <property type="entry name" value="KRUPPEL-LIKE FACTOR 15"/>
    <property type="match status" value="1"/>
</dbReference>
<keyword evidence="1" id="KW-0479">Metal-binding</keyword>